<keyword evidence="1" id="KW-1133">Transmembrane helix</keyword>
<evidence type="ECO:0000256" key="1">
    <source>
        <dbReference type="SAM" id="Phobius"/>
    </source>
</evidence>
<name>A0AB39C7Z0_9CAUD</name>
<reference evidence="2" key="1">
    <citation type="submission" date="2024-06" db="EMBL/GenBank/DDBJ databases">
        <authorList>
            <person name="Najeeb S."/>
            <person name="Khan I."/>
            <person name="Muhammad J."/>
            <person name="Abbas A."/>
            <person name="Jahangir M."/>
            <person name="Alvi I.A."/>
            <person name="Ullah A."/>
            <person name="Ullah A."/>
            <person name="Khan A."/>
        </authorList>
    </citation>
    <scope>NUCLEOTIDE SEQUENCE</scope>
</reference>
<feature type="transmembrane region" description="Helical" evidence="1">
    <location>
        <begin position="35"/>
        <end position="55"/>
    </location>
</feature>
<feature type="transmembrane region" description="Helical" evidence="1">
    <location>
        <begin position="7"/>
        <end position="29"/>
    </location>
</feature>
<proteinExistence type="predicted"/>
<keyword evidence="1" id="KW-0472">Membrane</keyword>
<sequence>MSMVLGYIGISIVCIVFIYVMGSAMIHQWKHDKTAFMISVALVVALIMTITGAILKGMGL</sequence>
<accession>A0AB39C7Z0</accession>
<dbReference type="EMBL" id="PP995776">
    <property type="protein sequence ID" value="XDJ02767.1"/>
    <property type="molecule type" value="Genomic_DNA"/>
</dbReference>
<evidence type="ECO:0000313" key="2">
    <source>
        <dbReference type="EMBL" id="XDJ02767.1"/>
    </source>
</evidence>
<protein>
    <submittedName>
        <fullName evidence="2">Uncharacterized protein</fullName>
    </submittedName>
</protein>
<organism evidence="2">
    <name type="scientific">Staphylococcus phage UHP46</name>
    <dbReference type="NCBI Taxonomy" id="3234966"/>
    <lineage>
        <taxon>Viruses</taxon>
        <taxon>Duplodnaviria</taxon>
        <taxon>Heunggongvirae</taxon>
        <taxon>Uroviricota</taxon>
        <taxon>Caudoviricetes</taxon>
        <taxon>Herelleviridae</taxon>
        <taxon>Twortvirinae</taxon>
        <taxon>Sciuriunavirus</taxon>
    </lineage>
</organism>
<keyword evidence="1" id="KW-0812">Transmembrane</keyword>